<proteinExistence type="predicted"/>
<evidence type="ECO:0000313" key="1">
    <source>
        <dbReference type="EMBL" id="MDO1449032.1"/>
    </source>
</evidence>
<name>A0ABT8RAD3_9BACT</name>
<keyword evidence="2" id="KW-1185">Reference proteome</keyword>
<evidence type="ECO:0000313" key="2">
    <source>
        <dbReference type="Proteomes" id="UP001168528"/>
    </source>
</evidence>
<comment type="caution">
    <text evidence="1">The sequence shown here is derived from an EMBL/GenBank/DDBJ whole genome shotgun (WGS) entry which is preliminary data.</text>
</comment>
<evidence type="ECO:0008006" key="3">
    <source>
        <dbReference type="Google" id="ProtNLM"/>
    </source>
</evidence>
<dbReference type="Proteomes" id="UP001168528">
    <property type="component" value="Unassembled WGS sequence"/>
</dbReference>
<gene>
    <name evidence="1" type="ORF">Q0590_22330</name>
</gene>
<reference evidence="1" key="1">
    <citation type="submission" date="2023-07" db="EMBL/GenBank/DDBJ databases">
        <title>The genome sequence of Rhodocytophaga aerolata KACC 12507.</title>
        <authorList>
            <person name="Zhang X."/>
        </authorList>
    </citation>
    <scope>NUCLEOTIDE SEQUENCE</scope>
    <source>
        <strain evidence="1">KACC 12507</strain>
    </source>
</reference>
<dbReference type="RefSeq" id="WP_302039833.1">
    <property type="nucleotide sequence ID" value="NZ_JAUKPO010000015.1"/>
</dbReference>
<protein>
    <recommendedName>
        <fullName evidence="3">Tetratricopeptide repeat protein</fullName>
    </recommendedName>
</protein>
<dbReference type="EMBL" id="JAUKPO010000015">
    <property type="protein sequence ID" value="MDO1449032.1"/>
    <property type="molecule type" value="Genomic_DNA"/>
</dbReference>
<sequence length="495" mass="58983">MQHLKKLIHLINQKGKKNIVLFEQLTIKPGKEQSLFQGVVNATFHNDHTASKYLYKSLPEDTRYVILKSRLEAKLLNYLLFLDLTESNQKQDDSAKRRCELLVHQAKLLSRQREYQMSEKILRKAIRMAKEYEYTALQIEAQELLLHIYFTEEALTSYQTLKVQYSQQRQILAAERDAFLLYQQAQLELLQDKTTEDTLEYIYSITQQLQQRWQQFQSFTLFDLYYRLHVRQLELEESYPQLLVLTAMAEEFVKELKVNDKRFNYLHNYRLRLYASLRAGELEAGLRLAEQGIPLFDPSSEDWLGFTESYFLLSLHSKHYQQASALLKQVEHSPIFTKAPVVSKEKWYLYKAFLHLMSVEQADGLPFDYETLRQKLPQSRKDKQGLNIALLLIEFCYLLLTHQKNALTKKAETYKKYLERHFTTPNLLRERIFFLLMLYVIRHNFRIEPIEQKSAKLFNQLKQSLLPRGAHVSRIEIVPYPQLWEKIKEILRQKE</sequence>
<organism evidence="1 2">
    <name type="scientific">Rhodocytophaga aerolata</name>
    <dbReference type="NCBI Taxonomy" id="455078"/>
    <lineage>
        <taxon>Bacteria</taxon>
        <taxon>Pseudomonadati</taxon>
        <taxon>Bacteroidota</taxon>
        <taxon>Cytophagia</taxon>
        <taxon>Cytophagales</taxon>
        <taxon>Rhodocytophagaceae</taxon>
        <taxon>Rhodocytophaga</taxon>
    </lineage>
</organism>
<accession>A0ABT8RAD3</accession>